<comment type="caution">
    <text evidence="2">The sequence shown here is derived from an EMBL/GenBank/DDBJ whole genome shotgun (WGS) entry which is preliminary data.</text>
</comment>
<gene>
    <name evidence="2" type="ORF">KIH74_06885</name>
</gene>
<evidence type="ECO:0000256" key="1">
    <source>
        <dbReference type="SAM" id="MobiDB-lite"/>
    </source>
</evidence>
<dbReference type="InterPro" id="IPR025680">
    <property type="entry name" value="DddI"/>
</dbReference>
<name>A0ABS5TC45_9ACTN</name>
<accession>A0ABS5TC45</accession>
<sequence length="177" mass="18779">MTSTPSEASSATGRNGGGRRSPLMLQWSRDESSGMPLEALVADRSELAAVLARIQAQAGQEGIGSMVHVWAPGTLHDVGPGPQEPEVHIETVIGDPAGAGLRWLGEVDALQAFNPDRIAPQGPITFDNCGNADEFPPSVFRLTLTDVQDILTEYLETGNRTATLAWTSLAFMGDPEP</sequence>
<proteinExistence type="predicted"/>
<organism evidence="2 3">
    <name type="scientific">Kineosporia corallincola</name>
    <dbReference type="NCBI Taxonomy" id="2835133"/>
    <lineage>
        <taxon>Bacteria</taxon>
        <taxon>Bacillati</taxon>
        <taxon>Actinomycetota</taxon>
        <taxon>Actinomycetes</taxon>
        <taxon>Kineosporiales</taxon>
        <taxon>Kineosporiaceae</taxon>
        <taxon>Kineosporia</taxon>
    </lineage>
</organism>
<dbReference type="Proteomes" id="UP001197247">
    <property type="component" value="Unassembled WGS sequence"/>
</dbReference>
<dbReference type="Pfam" id="PF14430">
    <property type="entry name" value="Imm1"/>
    <property type="match status" value="1"/>
</dbReference>
<feature type="region of interest" description="Disordered" evidence="1">
    <location>
        <begin position="1"/>
        <end position="23"/>
    </location>
</feature>
<dbReference type="EMBL" id="JAHBAY010000002">
    <property type="protein sequence ID" value="MBT0768645.1"/>
    <property type="molecule type" value="Genomic_DNA"/>
</dbReference>
<evidence type="ECO:0000313" key="3">
    <source>
        <dbReference type="Proteomes" id="UP001197247"/>
    </source>
</evidence>
<feature type="compositionally biased region" description="Polar residues" evidence="1">
    <location>
        <begin position="1"/>
        <end position="13"/>
    </location>
</feature>
<dbReference type="RefSeq" id="WP_214154938.1">
    <property type="nucleotide sequence ID" value="NZ_JAHBAY010000002.1"/>
</dbReference>
<protein>
    <recommendedName>
        <fullName evidence="4">Immunity protein Imm1</fullName>
    </recommendedName>
</protein>
<evidence type="ECO:0000313" key="2">
    <source>
        <dbReference type="EMBL" id="MBT0768645.1"/>
    </source>
</evidence>
<evidence type="ECO:0008006" key="4">
    <source>
        <dbReference type="Google" id="ProtNLM"/>
    </source>
</evidence>
<keyword evidence="3" id="KW-1185">Reference proteome</keyword>
<reference evidence="2 3" key="1">
    <citation type="submission" date="2021-05" db="EMBL/GenBank/DDBJ databases">
        <title>Kineosporia and Streptomyces sp. nov. two new marine actinobacteria isolated from Coral.</title>
        <authorList>
            <person name="Buangrab K."/>
            <person name="Sutthacheep M."/>
            <person name="Yeemin T."/>
            <person name="Harunari E."/>
            <person name="Igarashi Y."/>
            <person name="Kanchanasin P."/>
            <person name="Tanasupawat S."/>
            <person name="Phongsopitanun W."/>
        </authorList>
    </citation>
    <scope>NUCLEOTIDE SEQUENCE [LARGE SCALE GENOMIC DNA]</scope>
    <source>
        <strain evidence="2 3">J2-2</strain>
    </source>
</reference>